<dbReference type="AlphaFoldDB" id="A0A8X8I8M3"/>
<keyword evidence="3" id="KW-1185">Reference proteome</keyword>
<gene>
    <name evidence="2" type="ORF">SAMN05444410_101289</name>
</gene>
<evidence type="ECO:0000256" key="1">
    <source>
        <dbReference type="SAM" id="Phobius"/>
    </source>
</evidence>
<keyword evidence="1" id="KW-0472">Membrane</keyword>
<feature type="transmembrane region" description="Helical" evidence="1">
    <location>
        <begin position="90"/>
        <end position="112"/>
    </location>
</feature>
<organism evidence="2 3">
    <name type="scientific">Hydrobacter penzbergensis</name>
    <dbReference type="NCBI Taxonomy" id="1235997"/>
    <lineage>
        <taxon>Bacteria</taxon>
        <taxon>Pseudomonadati</taxon>
        <taxon>Bacteroidota</taxon>
        <taxon>Chitinophagia</taxon>
        <taxon>Chitinophagales</taxon>
        <taxon>Chitinophagaceae</taxon>
        <taxon>Hydrobacter</taxon>
    </lineage>
</organism>
<feature type="transmembrane region" description="Helical" evidence="1">
    <location>
        <begin position="45"/>
        <end position="70"/>
    </location>
</feature>
<comment type="caution">
    <text evidence="2">The sequence shown here is derived from an EMBL/GenBank/DDBJ whole genome shotgun (WGS) entry which is preliminary data.</text>
</comment>
<evidence type="ECO:0008006" key="4">
    <source>
        <dbReference type="Google" id="ProtNLM"/>
    </source>
</evidence>
<dbReference type="RefSeq" id="WP_092721446.1">
    <property type="nucleotide sequence ID" value="NZ_FNNO01000001.1"/>
</dbReference>
<sequence length="158" mass="18167">MDTGLLHLHNLLRWVISILLLLSIYKAYTGWKGKKTFSAGDRKTWLFTLISAHITLLIGLYQLAVGRYGIFKTNLPEGESLMKNHFFRFYWIEHPVAMILSVVFITLGYGMAKKTVADEVKYRKAFIFFLLALLLILAAVPWPFRADIGRPWFPGMNA</sequence>
<accession>A0A8X8I8M3</accession>
<keyword evidence="1" id="KW-0812">Transmembrane</keyword>
<feature type="transmembrane region" description="Helical" evidence="1">
    <location>
        <begin position="124"/>
        <end position="144"/>
    </location>
</feature>
<dbReference type="Proteomes" id="UP000198711">
    <property type="component" value="Unassembled WGS sequence"/>
</dbReference>
<proteinExistence type="predicted"/>
<protein>
    <recommendedName>
        <fullName evidence="4">Cytochrome B</fullName>
    </recommendedName>
</protein>
<keyword evidence="1" id="KW-1133">Transmembrane helix</keyword>
<reference evidence="2 3" key="1">
    <citation type="submission" date="2016-10" db="EMBL/GenBank/DDBJ databases">
        <authorList>
            <person name="Varghese N."/>
            <person name="Submissions S."/>
        </authorList>
    </citation>
    <scope>NUCLEOTIDE SEQUENCE [LARGE SCALE GENOMIC DNA]</scope>
    <source>
        <strain evidence="2 3">DSM 25353</strain>
    </source>
</reference>
<evidence type="ECO:0000313" key="3">
    <source>
        <dbReference type="Proteomes" id="UP000198711"/>
    </source>
</evidence>
<feature type="transmembrane region" description="Helical" evidence="1">
    <location>
        <begin position="6"/>
        <end position="25"/>
    </location>
</feature>
<dbReference type="EMBL" id="FNNO01000001">
    <property type="protein sequence ID" value="SDW12387.1"/>
    <property type="molecule type" value="Genomic_DNA"/>
</dbReference>
<evidence type="ECO:0000313" key="2">
    <source>
        <dbReference type="EMBL" id="SDW12387.1"/>
    </source>
</evidence>
<name>A0A8X8I8M3_9BACT</name>